<evidence type="ECO:0000256" key="5">
    <source>
        <dbReference type="ARBA" id="ARBA00022801"/>
    </source>
</evidence>
<dbReference type="InterPro" id="IPR000286">
    <property type="entry name" value="HDACs"/>
</dbReference>
<dbReference type="KEGG" id="bdr:105225766"/>
<keyword evidence="8" id="KW-0804">Transcription</keyword>
<evidence type="ECO:0000256" key="7">
    <source>
        <dbReference type="ARBA" id="ARBA00023015"/>
    </source>
</evidence>
<reference evidence="16" key="3">
    <citation type="submission" date="2025-05" db="UniProtKB">
        <authorList>
            <consortium name="RefSeq"/>
        </authorList>
    </citation>
    <scope>NUCLEOTIDE SEQUENCE [LARGE SCALE GENOMIC DNA]</scope>
</reference>
<name>A0A034WP59_BACDO</name>
<dbReference type="GeneID" id="105225766"/>
<evidence type="ECO:0000313" key="15">
    <source>
        <dbReference type="EMBL" id="JAC55543.1"/>
    </source>
</evidence>
<dbReference type="Gene3D" id="3.40.800.20">
    <property type="entry name" value="Histone deacetylase domain"/>
    <property type="match status" value="1"/>
</dbReference>
<evidence type="ECO:0000256" key="2">
    <source>
        <dbReference type="ARBA" id="ARBA00005947"/>
    </source>
</evidence>
<evidence type="ECO:0000256" key="6">
    <source>
        <dbReference type="ARBA" id="ARBA00022853"/>
    </source>
</evidence>
<evidence type="ECO:0000313" key="16">
    <source>
        <dbReference type="Proteomes" id="UP001652620"/>
    </source>
</evidence>
<dbReference type="PANTHER" id="PTHR10625">
    <property type="entry name" value="HISTONE DEACETYLASE HDAC1-RELATED"/>
    <property type="match status" value="1"/>
</dbReference>
<keyword evidence="7" id="KW-0805">Transcription regulation</keyword>
<organism evidence="15">
    <name type="scientific">Bactrocera dorsalis</name>
    <name type="common">Oriental fruit fly</name>
    <name type="synonym">Dacus dorsalis</name>
    <dbReference type="NCBI Taxonomy" id="27457"/>
    <lineage>
        <taxon>Eukaryota</taxon>
        <taxon>Metazoa</taxon>
        <taxon>Ecdysozoa</taxon>
        <taxon>Arthropoda</taxon>
        <taxon>Hexapoda</taxon>
        <taxon>Insecta</taxon>
        <taxon>Pterygota</taxon>
        <taxon>Neoptera</taxon>
        <taxon>Endopterygota</taxon>
        <taxon>Diptera</taxon>
        <taxon>Brachycera</taxon>
        <taxon>Muscomorpha</taxon>
        <taxon>Tephritoidea</taxon>
        <taxon>Tephritidae</taxon>
        <taxon>Bactrocera</taxon>
        <taxon>Bactrocera</taxon>
    </lineage>
</organism>
<dbReference type="AlphaFoldDB" id="A0A034WP59"/>
<dbReference type="Proteomes" id="UP001652620">
    <property type="component" value="Chromosome 2"/>
</dbReference>
<dbReference type="OMA" id="EIGFPWS"/>
<dbReference type="Pfam" id="PF00850">
    <property type="entry name" value="Hist_deacetyl"/>
    <property type="match status" value="1"/>
</dbReference>
<comment type="similarity">
    <text evidence="2">Belongs to the histone deacetylase family.</text>
</comment>
<dbReference type="RefSeq" id="XP_011202681.1">
    <property type="nucleotide sequence ID" value="XM_011204379.3"/>
</dbReference>
<dbReference type="InterPro" id="IPR037138">
    <property type="entry name" value="His_deacetylse_dom_sf"/>
</dbReference>
<dbReference type="InterPro" id="IPR044150">
    <property type="entry name" value="HDAC_classIV"/>
</dbReference>
<feature type="domain" description="Histone deacetylase" evidence="14">
    <location>
        <begin position="67"/>
        <end position="350"/>
    </location>
</feature>
<evidence type="ECO:0000256" key="4">
    <source>
        <dbReference type="ARBA" id="ARBA00022491"/>
    </source>
</evidence>
<evidence type="ECO:0000256" key="3">
    <source>
        <dbReference type="ARBA" id="ARBA00012111"/>
    </source>
</evidence>
<keyword evidence="16" id="KW-1185">Reference proteome</keyword>
<dbReference type="GO" id="GO:0000118">
    <property type="term" value="C:histone deacetylase complex"/>
    <property type="evidence" value="ECO:0007669"/>
    <property type="project" value="TreeGrafter"/>
</dbReference>
<keyword evidence="9" id="KW-0539">Nucleus</keyword>
<dbReference type="GO" id="GO:0141221">
    <property type="term" value="F:histone deacetylase activity, hydrolytic mechanism"/>
    <property type="evidence" value="ECO:0007669"/>
    <property type="project" value="UniProtKB-EC"/>
</dbReference>
<dbReference type="CDD" id="cd09993">
    <property type="entry name" value="HDAC_classIV"/>
    <property type="match status" value="1"/>
</dbReference>
<dbReference type="EC" id="3.5.1.98" evidence="3"/>
<evidence type="ECO:0000313" key="17">
    <source>
        <dbReference type="RefSeq" id="XP_011202681.1"/>
    </source>
</evidence>
<comment type="function">
    <text evidence="11">Responsible for the deacetylation of lysine residues on the N-terminal part of the core histones (H2A, H2B, H3 and H4). Histone deacetylation gives a tag for epigenetic repression and plays an important role in transcriptional regulation, cell cycle progression and developmental events. Histone deacetylases act via the formation of large multiprotein complexes.</text>
</comment>
<evidence type="ECO:0000256" key="10">
    <source>
        <dbReference type="ARBA" id="ARBA00048287"/>
    </source>
</evidence>
<dbReference type="SUPFAM" id="SSF52768">
    <property type="entry name" value="Arginase/deacetylase"/>
    <property type="match status" value="1"/>
</dbReference>
<evidence type="ECO:0000256" key="12">
    <source>
        <dbReference type="ARBA" id="ARBA00065154"/>
    </source>
</evidence>
<dbReference type="InterPro" id="IPR023801">
    <property type="entry name" value="His_deacetylse_dom"/>
</dbReference>
<keyword evidence="4" id="KW-0678">Repressor</keyword>
<evidence type="ECO:0000256" key="9">
    <source>
        <dbReference type="ARBA" id="ARBA00023242"/>
    </source>
</evidence>
<gene>
    <name evidence="15" type="primary">HDA11</name>
    <name evidence="17" type="synonym">LOC105225766</name>
</gene>
<proteinExistence type="inferred from homology"/>
<evidence type="ECO:0000256" key="13">
    <source>
        <dbReference type="ARBA" id="ARBA00072450"/>
    </source>
</evidence>
<dbReference type="PANTHER" id="PTHR10625:SF23">
    <property type="entry name" value="HISTONE DEACETYLASE 11"/>
    <property type="match status" value="1"/>
</dbReference>
<dbReference type="OrthoDB" id="437693at2759"/>
<dbReference type="InterPro" id="IPR023696">
    <property type="entry name" value="Ureohydrolase_dom_sf"/>
</dbReference>
<keyword evidence="5" id="KW-0378">Hydrolase</keyword>
<evidence type="ECO:0000256" key="1">
    <source>
        <dbReference type="ARBA" id="ARBA00004123"/>
    </source>
</evidence>
<evidence type="ECO:0000256" key="8">
    <source>
        <dbReference type="ARBA" id="ARBA00023163"/>
    </source>
</evidence>
<dbReference type="CTD" id="79885"/>
<dbReference type="PRINTS" id="PR01270">
    <property type="entry name" value="HDASUPER"/>
</dbReference>
<dbReference type="GO" id="GO:0040029">
    <property type="term" value="P:epigenetic regulation of gene expression"/>
    <property type="evidence" value="ECO:0007669"/>
    <property type="project" value="TreeGrafter"/>
</dbReference>
<sequence length="359" mass="40862">MKRFTEKVHHEQQKEVVWVMREDVDEQSDQAVAKRKSNEEQEDDSLKTPIVYSKSYGVRFCGMEKLHPFDAAKGSHVLKFLLQNEIFRRGRFYEPSEITKTELQKVHTRKYLRSLKWSVNAAKISEIPLLLFVPNTFVQRGYLRPMRFQTAGSILAGSLAIRYGWAINLGGGFHHCCAYRGGGFCPYADITLLITKTLEEEPNVETAMIVDLDAHQGNGHERDFYENEKVFILDMYNASIYPRDHEAKLAISCAVELKPRTADGTYLKKLKRSLKYALSEFRPDLLVYNAGTDILLGDPLGHLCITPEGVMERDQFVFATCREERIPIVMLLSGGYLKSSAKVIAESIVNLKTKGLLVC</sequence>
<reference evidence="15" key="1">
    <citation type="journal article" date="2014" name="BMC Genomics">
        <title>Characterizing the developmental transcriptome of the oriental fruit fly, Bactrocera dorsalis (Diptera: Tephritidae) through comparative genomic analysis with Drosophila melanogaster utilizing modENCODE datasets.</title>
        <authorList>
            <person name="Geib S.M."/>
            <person name="Calla B."/>
            <person name="Hall B."/>
            <person name="Hou S."/>
            <person name="Manoukis N.C."/>
        </authorList>
    </citation>
    <scope>NUCLEOTIDE SEQUENCE</scope>
    <source>
        <strain evidence="15">Punador</strain>
    </source>
</reference>
<evidence type="ECO:0000256" key="11">
    <source>
        <dbReference type="ARBA" id="ARBA00059784"/>
    </source>
</evidence>
<comment type="catalytic activity">
    <reaction evidence="10">
        <text>N(6)-acetyl-L-lysyl-[histone] + H2O = L-lysyl-[histone] + acetate</text>
        <dbReference type="Rhea" id="RHEA:58196"/>
        <dbReference type="Rhea" id="RHEA-COMP:9845"/>
        <dbReference type="Rhea" id="RHEA-COMP:11338"/>
        <dbReference type="ChEBI" id="CHEBI:15377"/>
        <dbReference type="ChEBI" id="CHEBI:29969"/>
        <dbReference type="ChEBI" id="CHEBI:30089"/>
        <dbReference type="ChEBI" id="CHEBI:61930"/>
        <dbReference type="EC" id="3.5.1.98"/>
    </reaction>
</comment>
<comment type="subunit">
    <text evidence="12">Interacts with HDAC6.</text>
</comment>
<dbReference type="EMBL" id="GAKP01003409">
    <property type="protein sequence ID" value="JAC55543.1"/>
    <property type="molecule type" value="Transcribed_RNA"/>
</dbReference>
<reference evidence="17" key="2">
    <citation type="submission" date="2025-04" db="UniProtKB">
        <authorList>
            <consortium name="RefSeq"/>
        </authorList>
    </citation>
    <scope>IDENTIFICATION</scope>
    <source>
        <strain evidence="17">Punador</strain>
    </source>
</reference>
<dbReference type="FunFam" id="3.40.800.20:FF:000009">
    <property type="entry name" value="Histone deacetylase 11"/>
    <property type="match status" value="1"/>
</dbReference>
<keyword evidence="6" id="KW-0156">Chromatin regulator</keyword>
<evidence type="ECO:0000259" key="14">
    <source>
        <dbReference type="Pfam" id="PF00850"/>
    </source>
</evidence>
<protein>
    <recommendedName>
        <fullName evidence="13">Histone deacetylase 11</fullName>
        <ecNumber evidence="3">3.5.1.98</ecNumber>
    </recommendedName>
</protein>
<accession>A0A034WP59</accession>
<comment type="subcellular location">
    <subcellularLocation>
        <location evidence="1">Nucleus</location>
    </subcellularLocation>
</comment>